<proteinExistence type="inferred from homology"/>
<dbReference type="SUPFAM" id="SSF47384">
    <property type="entry name" value="Homodimeric domain of signal transducing histidine kinase"/>
    <property type="match status" value="1"/>
</dbReference>
<dbReference type="OrthoDB" id="568844at2"/>
<evidence type="ECO:0000256" key="6">
    <source>
        <dbReference type="ARBA" id="ARBA00022777"/>
    </source>
</evidence>
<dbReference type="EMBL" id="RSCL01000046">
    <property type="protein sequence ID" value="RUS94713.1"/>
    <property type="molecule type" value="Genomic_DNA"/>
</dbReference>
<organism evidence="10 11">
    <name type="scientific">Dulcicalothrix desertica PCC 7102</name>
    <dbReference type="NCBI Taxonomy" id="232991"/>
    <lineage>
        <taxon>Bacteria</taxon>
        <taxon>Bacillati</taxon>
        <taxon>Cyanobacteriota</taxon>
        <taxon>Cyanophyceae</taxon>
        <taxon>Nostocales</taxon>
        <taxon>Calotrichaceae</taxon>
        <taxon>Dulcicalothrix</taxon>
    </lineage>
</organism>
<name>A0A433ULH4_9CYAN</name>
<keyword evidence="6" id="KW-0418">Kinase</keyword>
<dbReference type="FunFam" id="3.30.565.10:FF:000010">
    <property type="entry name" value="Sensor histidine kinase RcsC"/>
    <property type="match status" value="1"/>
</dbReference>
<evidence type="ECO:0000256" key="2">
    <source>
        <dbReference type="ARBA" id="ARBA00006402"/>
    </source>
</evidence>
<dbReference type="PROSITE" id="PS50109">
    <property type="entry name" value="HIS_KIN"/>
    <property type="match status" value="1"/>
</dbReference>
<keyword evidence="5" id="KW-0808">Transferase</keyword>
<dbReference type="InterPro" id="IPR025751">
    <property type="entry name" value="RsbRD_N_dom"/>
</dbReference>
<sequence length="396" mass="44817">MNVSDLLLEKTDAITNEWLAEVRKDRQITTADKLRSSAIIDHLPDVLKAMSHVLVESHDNDIQTIVKASLQHGVLRARQGYDPLEIAREYHLLKTVIFDTLEKDLVSINTIKAIRAIRIIDAVIDEAVAQCFKSYVSERLHELQQLQSQLKLNNEELNRLVRANQDNVSFLAHELKNPLTSIIGYSDLFLRVQQQPPEVREKYNNLAHIEHILNNGRQLLRLINNVLEISRFDAGKLKVKTAPTNVCEVIKNVHEMMQPLARTKNLTITVDCKAPIEVITDSLQLQQIITNLVSNAIRYTESGSIKINCEQLGSEKWRLAVIDTGIGISKEDQTKIFEPYYRVNREDKSYPPNSTGLGLAIVTRLVKLLQGKIEVTSEVNFGSTFQVTFPIKISGA</sequence>
<dbReference type="GO" id="GO:0005886">
    <property type="term" value="C:plasma membrane"/>
    <property type="evidence" value="ECO:0007669"/>
    <property type="project" value="TreeGrafter"/>
</dbReference>
<dbReference type="InterPro" id="IPR036890">
    <property type="entry name" value="HATPase_C_sf"/>
</dbReference>
<dbReference type="GO" id="GO:0000155">
    <property type="term" value="F:phosphorelay sensor kinase activity"/>
    <property type="evidence" value="ECO:0007669"/>
    <property type="project" value="InterPro"/>
</dbReference>
<comment type="similarity">
    <text evidence="2">In the N-terminal section; belongs to the phytochrome family.</text>
</comment>
<evidence type="ECO:0000313" key="11">
    <source>
        <dbReference type="Proteomes" id="UP000271624"/>
    </source>
</evidence>
<dbReference type="CDD" id="cd00082">
    <property type="entry name" value="HisKA"/>
    <property type="match status" value="1"/>
</dbReference>
<keyword evidence="11" id="KW-1185">Reference proteome</keyword>
<evidence type="ECO:0000256" key="7">
    <source>
        <dbReference type="ARBA" id="ARBA00023012"/>
    </source>
</evidence>
<accession>A0A433ULH4</accession>
<dbReference type="Pfam" id="PF00512">
    <property type="entry name" value="HisKA"/>
    <property type="match status" value="1"/>
</dbReference>
<reference evidence="10" key="1">
    <citation type="submission" date="2018-12" db="EMBL/GenBank/DDBJ databases">
        <authorList>
            <person name="Will S."/>
            <person name="Neumann-Schaal M."/>
            <person name="Henke P."/>
        </authorList>
    </citation>
    <scope>NUCLEOTIDE SEQUENCE</scope>
    <source>
        <strain evidence="10">PCC 7102</strain>
    </source>
</reference>
<dbReference type="InterPro" id="IPR003661">
    <property type="entry name" value="HisK_dim/P_dom"/>
</dbReference>
<dbReference type="SUPFAM" id="SSF55874">
    <property type="entry name" value="ATPase domain of HSP90 chaperone/DNA topoisomerase II/histidine kinase"/>
    <property type="match status" value="1"/>
</dbReference>
<dbReference type="Gene3D" id="1.10.287.130">
    <property type="match status" value="1"/>
</dbReference>
<reference evidence="10" key="2">
    <citation type="journal article" date="2019" name="Genome Biol. Evol.">
        <title>Day and night: Metabolic profiles and evolutionary relationships of six axenic non-marine cyanobacteria.</title>
        <authorList>
            <person name="Will S.E."/>
            <person name="Henke P."/>
            <person name="Boedeker C."/>
            <person name="Huang S."/>
            <person name="Brinkmann H."/>
            <person name="Rohde M."/>
            <person name="Jarek M."/>
            <person name="Friedl T."/>
            <person name="Seufert S."/>
            <person name="Schumacher M."/>
            <person name="Overmann J."/>
            <person name="Neumann-Schaal M."/>
            <person name="Petersen J."/>
        </authorList>
    </citation>
    <scope>NUCLEOTIDE SEQUENCE [LARGE SCALE GENOMIC DNA]</scope>
    <source>
        <strain evidence="10">PCC 7102</strain>
    </source>
</reference>
<comment type="caution">
    <text evidence="10">The sequence shown here is derived from an EMBL/GenBank/DDBJ whole genome shotgun (WGS) entry which is preliminary data.</text>
</comment>
<dbReference type="InterPro" id="IPR036097">
    <property type="entry name" value="HisK_dim/P_sf"/>
</dbReference>
<dbReference type="PANTHER" id="PTHR43047:SF72">
    <property type="entry name" value="OSMOSENSING HISTIDINE PROTEIN KINASE SLN1"/>
    <property type="match status" value="1"/>
</dbReference>
<dbReference type="GO" id="GO:0009927">
    <property type="term" value="F:histidine phosphotransfer kinase activity"/>
    <property type="evidence" value="ECO:0007669"/>
    <property type="project" value="TreeGrafter"/>
</dbReference>
<evidence type="ECO:0000259" key="9">
    <source>
        <dbReference type="PROSITE" id="PS50109"/>
    </source>
</evidence>
<dbReference type="PANTHER" id="PTHR43047">
    <property type="entry name" value="TWO-COMPONENT HISTIDINE PROTEIN KINASE"/>
    <property type="match status" value="1"/>
</dbReference>
<keyword evidence="4" id="KW-0597">Phosphoprotein</keyword>
<dbReference type="Pfam" id="PF14361">
    <property type="entry name" value="RsbRD_N"/>
    <property type="match status" value="1"/>
</dbReference>
<dbReference type="InterPro" id="IPR004358">
    <property type="entry name" value="Sig_transdc_His_kin-like_C"/>
</dbReference>
<dbReference type="InterPro" id="IPR005467">
    <property type="entry name" value="His_kinase_dom"/>
</dbReference>
<dbReference type="RefSeq" id="WP_127087184.1">
    <property type="nucleotide sequence ID" value="NZ_RSCL01000046.1"/>
</dbReference>
<keyword evidence="7" id="KW-0902">Two-component regulatory system</keyword>
<gene>
    <name evidence="10" type="ORF">DSM106972_092480</name>
</gene>
<protein>
    <recommendedName>
        <fullName evidence="8">Circadian input-output histidine kinase CikA</fullName>
        <ecNumber evidence="3">2.7.13.3</ecNumber>
    </recommendedName>
</protein>
<dbReference type="InterPro" id="IPR003594">
    <property type="entry name" value="HATPase_dom"/>
</dbReference>
<dbReference type="Pfam" id="PF02518">
    <property type="entry name" value="HATPase_c"/>
    <property type="match status" value="1"/>
</dbReference>
<dbReference type="Proteomes" id="UP000271624">
    <property type="component" value="Unassembled WGS sequence"/>
</dbReference>
<dbReference type="SMART" id="SM00388">
    <property type="entry name" value="HisKA"/>
    <property type="match status" value="1"/>
</dbReference>
<comment type="catalytic activity">
    <reaction evidence="1">
        <text>ATP + protein L-histidine = ADP + protein N-phospho-L-histidine.</text>
        <dbReference type="EC" id="2.7.13.3"/>
    </reaction>
</comment>
<evidence type="ECO:0000256" key="3">
    <source>
        <dbReference type="ARBA" id="ARBA00012438"/>
    </source>
</evidence>
<evidence type="ECO:0000313" key="10">
    <source>
        <dbReference type="EMBL" id="RUS94713.1"/>
    </source>
</evidence>
<dbReference type="Gene3D" id="3.30.565.10">
    <property type="entry name" value="Histidine kinase-like ATPase, C-terminal domain"/>
    <property type="match status" value="1"/>
</dbReference>
<dbReference type="SMART" id="SM00387">
    <property type="entry name" value="HATPase_c"/>
    <property type="match status" value="1"/>
</dbReference>
<feature type="domain" description="Histidine kinase" evidence="9">
    <location>
        <begin position="170"/>
        <end position="393"/>
    </location>
</feature>
<evidence type="ECO:0000256" key="5">
    <source>
        <dbReference type="ARBA" id="ARBA00022679"/>
    </source>
</evidence>
<dbReference type="AlphaFoldDB" id="A0A433ULH4"/>
<evidence type="ECO:0000256" key="4">
    <source>
        <dbReference type="ARBA" id="ARBA00022553"/>
    </source>
</evidence>
<evidence type="ECO:0000256" key="1">
    <source>
        <dbReference type="ARBA" id="ARBA00000085"/>
    </source>
</evidence>
<dbReference type="PRINTS" id="PR00344">
    <property type="entry name" value="BCTRLSENSOR"/>
</dbReference>
<dbReference type="EC" id="2.7.13.3" evidence="3"/>
<evidence type="ECO:0000256" key="8">
    <source>
        <dbReference type="ARBA" id="ARBA00074306"/>
    </source>
</evidence>